<dbReference type="EMBL" id="WSRR01000001">
    <property type="protein sequence ID" value="MVX59939.1"/>
    <property type="molecule type" value="Genomic_DNA"/>
</dbReference>
<proteinExistence type="predicted"/>
<comment type="caution">
    <text evidence="2">The sequence shown here is derived from an EMBL/GenBank/DDBJ whole genome shotgun (WGS) entry which is preliminary data.</text>
</comment>
<protein>
    <submittedName>
        <fullName evidence="2">Uncharacterized protein</fullName>
    </submittedName>
</protein>
<evidence type="ECO:0000313" key="3">
    <source>
        <dbReference type="Proteomes" id="UP000463388"/>
    </source>
</evidence>
<name>A0A6N8JLN3_9ACTN</name>
<gene>
    <name evidence="2" type="ORF">GKZ27_00400</name>
</gene>
<evidence type="ECO:0000313" key="2">
    <source>
        <dbReference type="EMBL" id="MVX59939.1"/>
    </source>
</evidence>
<keyword evidence="1" id="KW-1133">Transmembrane helix</keyword>
<accession>A0A6N8JLN3</accession>
<keyword evidence="1" id="KW-0472">Membrane</keyword>
<keyword evidence="1" id="KW-0812">Transmembrane</keyword>
<evidence type="ECO:0000256" key="1">
    <source>
        <dbReference type="SAM" id="Phobius"/>
    </source>
</evidence>
<dbReference type="RefSeq" id="WP_156891882.1">
    <property type="nucleotide sequence ID" value="NZ_JANJZH010000030.1"/>
</dbReference>
<keyword evidence="3" id="KW-1185">Reference proteome</keyword>
<feature type="transmembrane region" description="Helical" evidence="1">
    <location>
        <begin position="26"/>
        <end position="51"/>
    </location>
</feature>
<reference evidence="2 3" key="1">
    <citation type="submission" date="2019-12" db="EMBL/GenBank/DDBJ databases">
        <title>Microbes associate with the intestines of laboratory mice.</title>
        <authorList>
            <person name="Navarre W."/>
            <person name="Wong E."/>
        </authorList>
    </citation>
    <scope>NUCLEOTIDE SEQUENCE [LARGE SCALE GENOMIC DNA]</scope>
    <source>
        <strain evidence="2 3">NM66_B29</strain>
    </source>
</reference>
<dbReference type="Proteomes" id="UP000463388">
    <property type="component" value="Unassembled WGS sequence"/>
</dbReference>
<sequence>MDVLASYQVEGFADFMASLFAAVPSGFLLAAFLGLLGFAVGKLFGLLLSLFSR</sequence>
<dbReference type="AlphaFoldDB" id="A0A6N8JLN3"/>
<organism evidence="2 3">
    <name type="scientific">Adlercreutzia mucosicola</name>
    <dbReference type="NCBI Taxonomy" id="580026"/>
    <lineage>
        <taxon>Bacteria</taxon>
        <taxon>Bacillati</taxon>
        <taxon>Actinomycetota</taxon>
        <taxon>Coriobacteriia</taxon>
        <taxon>Eggerthellales</taxon>
        <taxon>Eggerthellaceae</taxon>
        <taxon>Adlercreutzia</taxon>
    </lineage>
</organism>